<organism evidence="3 5">
    <name type="scientific">Adineta steineri</name>
    <dbReference type="NCBI Taxonomy" id="433720"/>
    <lineage>
        <taxon>Eukaryota</taxon>
        <taxon>Metazoa</taxon>
        <taxon>Spiralia</taxon>
        <taxon>Gnathifera</taxon>
        <taxon>Rotifera</taxon>
        <taxon>Eurotatoria</taxon>
        <taxon>Bdelloidea</taxon>
        <taxon>Adinetida</taxon>
        <taxon>Adinetidae</taxon>
        <taxon>Adineta</taxon>
    </lineage>
</organism>
<comment type="caution">
    <text evidence="3">The sequence shown here is derived from an EMBL/GenBank/DDBJ whole genome shotgun (WGS) entry which is preliminary data.</text>
</comment>
<dbReference type="NCBIfam" id="TIGR00756">
    <property type="entry name" value="PPR"/>
    <property type="match status" value="2"/>
</dbReference>
<dbReference type="InterPro" id="IPR011990">
    <property type="entry name" value="TPR-like_helical_dom_sf"/>
</dbReference>
<dbReference type="AlphaFoldDB" id="A0A815V6B7"/>
<dbReference type="InterPro" id="IPR002885">
    <property type="entry name" value="PPR_rpt"/>
</dbReference>
<evidence type="ECO:0000313" key="5">
    <source>
        <dbReference type="Proteomes" id="UP000663845"/>
    </source>
</evidence>
<dbReference type="InterPro" id="IPR032867">
    <property type="entry name" value="DYW_dom"/>
</dbReference>
<dbReference type="PROSITE" id="PS51375">
    <property type="entry name" value="PPR"/>
    <property type="match status" value="1"/>
</dbReference>
<evidence type="ECO:0000259" key="2">
    <source>
        <dbReference type="Pfam" id="PF14432"/>
    </source>
</evidence>
<feature type="repeat" description="PPR" evidence="1">
    <location>
        <begin position="325"/>
        <end position="359"/>
    </location>
</feature>
<feature type="domain" description="DYW" evidence="2">
    <location>
        <begin position="508"/>
        <end position="584"/>
    </location>
</feature>
<dbReference type="EMBL" id="CAJOAZ010000394">
    <property type="protein sequence ID" value="CAF3636863.1"/>
    <property type="molecule type" value="Genomic_DNA"/>
</dbReference>
<reference evidence="3" key="1">
    <citation type="submission" date="2021-02" db="EMBL/GenBank/DDBJ databases">
        <authorList>
            <person name="Nowell W R."/>
        </authorList>
    </citation>
    <scope>NUCLEOTIDE SEQUENCE</scope>
</reference>
<evidence type="ECO:0000256" key="1">
    <source>
        <dbReference type="PROSITE-ProRule" id="PRU00708"/>
    </source>
</evidence>
<name>A0A815V6B7_9BILA</name>
<proteinExistence type="predicted"/>
<evidence type="ECO:0000313" key="3">
    <source>
        <dbReference type="EMBL" id="CAF1525225.1"/>
    </source>
</evidence>
<dbReference type="Proteomes" id="UP000663844">
    <property type="component" value="Unassembled WGS sequence"/>
</dbReference>
<dbReference type="GO" id="GO:0009451">
    <property type="term" value="P:RNA modification"/>
    <property type="evidence" value="ECO:0007669"/>
    <property type="project" value="InterPro"/>
</dbReference>
<protein>
    <recommendedName>
        <fullName evidence="2">DYW domain-containing protein</fullName>
    </recommendedName>
</protein>
<dbReference type="GO" id="GO:0003723">
    <property type="term" value="F:RNA binding"/>
    <property type="evidence" value="ECO:0007669"/>
    <property type="project" value="InterPro"/>
</dbReference>
<accession>A0A815V6B7</accession>
<dbReference type="SUPFAM" id="SSF48452">
    <property type="entry name" value="TPR-like"/>
    <property type="match status" value="1"/>
</dbReference>
<dbReference type="PANTHER" id="PTHR24015:SF548">
    <property type="entry name" value="OS08G0340900 PROTEIN"/>
    <property type="match status" value="1"/>
</dbReference>
<sequence length="587" mass="68925">MLVSLIFKRTYRPNVNTIQWNKTIQNHQSNGNYQQALKLFQLGIEKNTFQPNSVTYLTILDICKELKSLPTVRKIHHLIDESKNLNNDDIQNNPRIRSLLMDVYIKCQDIDSAYKIFQSMNERNLIDYCAIMTGFNHQKQYEKTFELSKQIPPSIKYSSPVLCTLILQACIELNKYDDGYKIHQYGKKFLPNNKIFMNELLNFYLKFHQEKQALDIFEQYQNQQTIIDYSLLMKYYNRQYQPDKTIDLYYRLKNHSHLQIDHIIYVLVLQAIANGCCLHTSEQIYDQIKRSQTHMDINNALINMYGKLGNLDQAEKIFNSMSKHNIVSYNILLNLYGLYYQSDKALKTYHQMCQHGHQPDDKTYVLLLHTLSQTPNKINDVKRIFSTIEEHKRGPMVTAAMIAALTRAQLFDEVNDLLKKLPKENILFYAMKANSNETTEKFHYPISITNEQLALYDLLMSNIYTYAGLHDRLTNVDEILYENKILKDRLSYSWFEKSNGKIEYFKSEQLQLKTCEHTEKLALINALDEQKNSSSPILIGKNHRTCTECHDYFKKVSLSSSQKKIYLRDSTRFHIFSNGTCSCEISS</sequence>
<dbReference type="Pfam" id="PF13041">
    <property type="entry name" value="PPR_2"/>
    <property type="match status" value="1"/>
</dbReference>
<dbReference type="Gene3D" id="1.25.40.10">
    <property type="entry name" value="Tetratricopeptide repeat domain"/>
    <property type="match status" value="2"/>
</dbReference>
<evidence type="ECO:0000313" key="4">
    <source>
        <dbReference type="EMBL" id="CAF3636863.1"/>
    </source>
</evidence>
<dbReference type="InterPro" id="IPR046960">
    <property type="entry name" value="PPR_At4g14850-like_plant"/>
</dbReference>
<dbReference type="EMBL" id="CAJNOG010003091">
    <property type="protein sequence ID" value="CAF1525225.1"/>
    <property type="molecule type" value="Genomic_DNA"/>
</dbReference>
<dbReference type="Pfam" id="PF14432">
    <property type="entry name" value="DYW_deaminase"/>
    <property type="match status" value="1"/>
</dbReference>
<dbReference type="Proteomes" id="UP000663845">
    <property type="component" value="Unassembled WGS sequence"/>
</dbReference>
<gene>
    <name evidence="3" type="ORF">JYZ213_LOCUS44809</name>
    <name evidence="4" type="ORF">OXD698_LOCUS8247</name>
</gene>
<dbReference type="Pfam" id="PF01535">
    <property type="entry name" value="PPR"/>
    <property type="match status" value="1"/>
</dbReference>
<dbReference type="GO" id="GO:0008270">
    <property type="term" value="F:zinc ion binding"/>
    <property type="evidence" value="ECO:0007669"/>
    <property type="project" value="InterPro"/>
</dbReference>
<dbReference type="PANTHER" id="PTHR24015">
    <property type="entry name" value="OS07G0578800 PROTEIN-RELATED"/>
    <property type="match status" value="1"/>
</dbReference>